<dbReference type="STRING" id="675824.A0A1E3PVX8"/>
<dbReference type="EMBL" id="KV454306">
    <property type="protein sequence ID" value="ODQ68977.1"/>
    <property type="molecule type" value="Genomic_DNA"/>
</dbReference>
<organism evidence="1 2">
    <name type="scientific">Lipomyces starkeyi NRRL Y-11557</name>
    <dbReference type="NCBI Taxonomy" id="675824"/>
    <lineage>
        <taxon>Eukaryota</taxon>
        <taxon>Fungi</taxon>
        <taxon>Dikarya</taxon>
        <taxon>Ascomycota</taxon>
        <taxon>Saccharomycotina</taxon>
        <taxon>Lipomycetes</taxon>
        <taxon>Lipomycetales</taxon>
        <taxon>Lipomycetaceae</taxon>
        <taxon>Lipomyces</taxon>
    </lineage>
</organism>
<reference evidence="1 2" key="1">
    <citation type="journal article" date="2016" name="Proc. Natl. Acad. Sci. U.S.A.">
        <title>Comparative genomics of biotechnologically important yeasts.</title>
        <authorList>
            <person name="Riley R."/>
            <person name="Haridas S."/>
            <person name="Wolfe K.H."/>
            <person name="Lopes M.R."/>
            <person name="Hittinger C.T."/>
            <person name="Goeker M."/>
            <person name="Salamov A.A."/>
            <person name="Wisecaver J.H."/>
            <person name="Long T.M."/>
            <person name="Calvey C.H."/>
            <person name="Aerts A.L."/>
            <person name="Barry K.W."/>
            <person name="Choi C."/>
            <person name="Clum A."/>
            <person name="Coughlan A.Y."/>
            <person name="Deshpande S."/>
            <person name="Douglass A.P."/>
            <person name="Hanson S.J."/>
            <person name="Klenk H.-P."/>
            <person name="LaButti K.M."/>
            <person name="Lapidus A."/>
            <person name="Lindquist E.A."/>
            <person name="Lipzen A.M."/>
            <person name="Meier-Kolthoff J.P."/>
            <person name="Ohm R.A."/>
            <person name="Otillar R.P."/>
            <person name="Pangilinan J.L."/>
            <person name="Peng Y."/>
            <person name="Rokas A."/>
            <person name="Rosa C.A."/>
            <person name="Scheuner C."/>
            <person name="Sibirny A.A."/>
            <person name="Slot J.C."/>
            <person name="Stielow J.B."/>
            <person name="Sun H."/>
            <person name="Kurtzman C.P."/>
            <person name="Blackwell M."/>
            <person name="Grigoriev I.V."/>
            <person name="Jeffries T.W."/>
        </authorList>
    </citation>
    <scope>NUCLEOTIDE SEQUENCE [LARGE SCALE GENOMIC DNA]</scope>
    <source>
        <strain evidence="1 2">NRRL Y-11557</strain>
    </source>
</reference>
<dbReference type="OrthoDB" id="4760831at2759"/>
<gene>
    <name evidence="1" type="ORF">LIPSTDRAFT_7216</name>
</gene>
<evidence type="ECO:0000313" key="1">
    <source>
        <dbReference type="EMBL" id="ODQ68977.1"/>
    </source>
</evidence>
<accession>A0A1E3PVX8</accession>
<proteinExistence type="predicted"/>
<name>A0A1E3PVX8_LIPST</name>
<protein>
    <submittedName>
        <fullName evidence="1">Uncharacterized protein</fullName>
    </submittedName>
</protein>
<dbReference type="Proteomes" id="UP000094385">
    <property type="component" value="Unassembled WGS sequence"/>
</dbReference>
<keyword evidence="2" id="KW-1185">Reference proteome</keyword>
<dbReference type="AlphaFoldDB" id="A0A1E3PVX8"/>
<sequence length="364" mass="40173">MSTTPTSASIPIQEFRVKLQEAVEARGASYQGIKVFIFRFEDDATGADQDAVTLSGCMQDVFGIDDVEDFAIEKTSKFPEFDVHERIMAKVKQLMHARSLLIIAYIGHAIVDMESSRLQLISENGTQTMFWSTIHEFYLTSTNDFMQNLDVLALLDCCYAGSAVRAGGSRSVQLLAACDGRSSVRSRKDGVTFIQRFRRAAYTLHNGGNLSVNVESLFGELQRSKTSTTPDAVHKIIGNARPLVLPFKQGSSSTLRQSLSSSVETNVLFKISLAGGPDRAILREFARLTETIPPEFKITLENAYESNSVVFLCRASWETFVRLGSTLDCVFVASVKGPSLVHDEVPEKPGWTRSFGNRLDNEGA</sequence>
<evidence type="ECO:0000313" key="2">
    <source>
        <dbReference type="Proteomes" id="UP000094385"/>
    </source>
</evidence>